<dbReference type="RefSeq" id="WP_147930824.1">
    <property type="nucleotide sequence ID" value="NZ_VOXD01000015.1"/>
</dbReference>
<keyword evidence="2" id="KW-1185">Reference proteome</keyword>
<dbReference type="Proteomes" id="UP000321907">
    <property type="component" value="Unassembled WGS sequence"/>
</dbReference>
<name>A0A5C7FWL3_9BACT</name>
<comment type="caution">
    <text evidence="1">The sequence shown here is derived from an EMBL/GenBank/DDBJ whole genome shotgun (WGS) entry which is preliminary data.</text>
</comment>
<reference evidence="1 2" key="1">
    <citation type="submission" date="2019-08" db="EMBL/GenBank/DDBJ databases">
        <title>Lewinella sp. strain SSH13 Genome sequencing and assembly.</title>
        <authorList>
            <person name="Kim I."/>
        </authorList>
    </citation>
    <scope>NUCLEOTIDE SEQUENCE [LARGE SCALE GENOMIC DNA]</scope>
    <source>
        <strain evidence="1 2">SSH13</strain>
    </source>
</reference>
<dbReference type="AlphaFoldDB" id="A0A5C7FWL3"/>
<protein>
    <submittedName>
        <fullName evidence="1">Uncharacterized protein</fullName>
    </submittedName>
</protein>
<organism evidence="1 2">
    <name type="scientific">Neolewinella aurantiaca</name>
    <dbReference type="NCBI Taxonomy" id="2602767"/>
    <lineage>
        <taxon>Bacteria</taxon>
        <taxon>Pseudomonadati</taxon>
        <taxon>Bacteroidota</taxon>
        <taxon>Saprospiria</taxon>
        <taxon>Saprospirales</taxon>
        <taxon>Lewinellaceae</taxon>
        <taxon>Neolewinella</taxon>
    </lineage>
</organism>
<proteinExistence type="predicted"/>
<evidence type="ECO:0000313" key="1">
    <source>
        <dbReference type="EMBL" id="TXF89298.1"/>
    </source>
</evidence>
<sequence length="148" mass="17093">MITASRIREEVESYDLSKPHYAQFRLCVKGEKFAEQHKLVFKEITEEVESTPQAFYDRARSYVRNHNEIAFALRKIHVGATKEHEDQAVAVFPALERVAKFREAAPALRFYAYYLTRRRTPFGKLTDPEAALKCFKSFGLTSGDIDTI</sequence>
<evidence type="ECO:0000313" key="2">
    <source>
        <dbReference type="Proteomes" id="UP000321907"/>
    </source>
</evidence>
<dbReference type="EMBL" id="VOXD01000015">
    <property type="protein sequence ID" value="TXF89298.1"/>
    <property type="molecule type" value="Genomic_DNA"/>
</dbReference>
<gene>
    <name evidence="1" type="ORF">FUA23_11165</name>
</gene>
<accession>A0A5C7FWL3</accession>